<dbReference type="GO" id="GO:0005576">
    <property type="term" value="C:extracellular region"/>
    <property type="evidence" value="ECO:0007669"/>
    <property type="project" value="InterPro"/>
</dbReference>
<dbReference type="SUPFAM" id="SSF56399">
    <property type="entry name" value="ADP-ribosylation"/>
    <property type="match status" value="1"/>
</dbReference>
<protein>
    <submittedName>
        <fullName evidence="3">ADP-ribosylating toxin</fullName>
    </submittedName>
</protein>
<evidence type="ECO:0000256" key="1">
    <source>
        <dbReference type="SAM" id="SignalP"/>
    </source>
</evidence>
<dbReference type="PROSITE" id="PS51996">
    <property type="entry name" value="TR_MART"/>
    <property type="match status" value="1"/>
</dbReference>
<name>A0A6P1E938_LENHI</name>
<dbReference type="EMBL" id="CP047121">
    <property type="protein sequence ID" value="QHB52135.1"/>
    <property type="molecule type" value="Genomic_DNA"/>
</dbReference>
<evidence type="ECO:0000313" key="4">
    <source>
        <dbReference type="Proteomes" id="UP000465035"/>
    </source>
</evidence>
<proteinExistence type="predicted"/>
<feature type="signal peptide" evidence="1">
    <location>
        <begin position="1"/>
        <end position="25"/>
    </location>
</feature>
<dbReference type="AlphaFoldDB" id="A0A6P1E938"/>
<feature type="domain" description="ADP ribosyltransferase" evidence="2">
    <location>
        <begin position="138"/>
        <end position="288"/>
    </location>
</feature>
<dbReference type="RefSeq" id="WP_003554150.1">
    <property type="nucleotide sequence ID" value="NZ_CABKOL010000102.1"/>
</dbReference>
<evidence type="ECO:0000313" key="3">
    <source>
        <dbReference type="EMBL" id="QHB52135.1"/>
    </source>
</evidence>
<dbReference type="Gene3D" id="3.90.176.10">
    <property type="entry name" value="Toxin ADP-ribosyltransferase, Chain A, domain 1"/>
    <property type="match status" value="1"/>
</dbReference>
<reference evidence="3 4" key="1">
    <citation type="submission" date="2019-12" db="EMBL/GenBank/DDBJ databases">
        <title>Lactobacillus hilgardii FLUB.</title>
        <authorList>
            <person name="Gustaw K."/>
        </authorList>
    </citation>
    <scope>NUCLEOTIDE SEQUENCE [LARGE SCALE GENOMIC DNA]</scope>
    <source>
        <strain evidence="3 4">FLUB</strain>
    </source>
</reference>
<sequence length="325" mass="36621">MRKVKGWIFAVALLAGISMQSPTYAKTAHKHTSETNLLMINTYTHATNVGKQAFVTRRSITAYETKNDQPDYQNPVQIPKNTALTVQQKLAGNAGYIITVPGNPNKLFFQDTHDSLYSYKSIRNNAHEIDKLTRSSLKWSKKLTGNQRHAIRYYTGDGYEAINDALRGSEKKASKKIRSDVKNINSGIHQFKLSAPLTVFRGTSMFGLKKSLDDQGVKVGGEYSDMAYSSTTLKRMVALSFSKHVILKINVPRGYHGAYIDPISKNKGEKEYLMNGGTKMIITRLQKGYTTMYATIAQKHSGSKTKVKHMTKQYKYWIVTLDLMK</sequence>
<feature type="chain" id="PRO_5038743246" evidence="1">
    <location>
        <begin position="26"/>
        <end position="325"/>
    </location>
</feature>
<gene>
    <name evidence="3" type="ORF">GQR93_08030</name>
</gene>
<dbReference type="Proteomes" id="UP000465035">
    <property type="component" value="Chromosome"/>
</dbReference>
<dbReference type="GeneID" id="69058308"/>
<dbReference type="SMR" id="A0A6P1E938"/>
<organism evidence="3 4">
    <name type="scientific">Lentilactobacillus hilgardii</name>
    <name type="common">Lactobacillus hilgardii</name>
    <dbReference type="NCBI Taxonomy" id="1588"/>
    <lineage>
        <taxon>Bacteria</taxon>
        <taxon>Bacillati</taxon>
        <taxon>Bacillota</taxon>
        <taxon>Bacilli</taxon>
        <taxon>Lactobacillales</taxon>
        <taxon>Lactobacillaceae</taxon>
        <taxon>Lentilactobacillus</taxon>
    </lineage>
</organism>
<dbReference type="InterPro" id="IPR003540">
    <property type="entry name" value="ADP-ribosyltransferase"/>
</dbReference>
<keyword evidence="1" id="KW-0732">Signal</keyword>
<evidence type="ECO:0000259" key="2">
    <source>
        <dbReference type="Pfam" id="PF03496"/>
    </source>
</evidence>
<dbReference type="Pfam" id="PF03496">
    <property type="entry name" value="ADPrib_exo_Tox"/>
    <property type="match status" value="1"/>
</dbReference>
<accession>A0A6P1E938</accession>